<dbReference type="OrthoDB" id="997844at2"/>
<dbReference type="Gene3D" id="3.40.50.300">
    <property type="entry name" value="P-loop containing nucleotide triphosphate hydrolases"/>
    <property type="match status" value="1"/>
</dbReference>
<organism evidence="1 2">
    <name type="scientific">Flavobacterium branchiophilum</name>
    <dbReference type="NCBI Taxonomy" id="55197"/>
    <lineage>
        <taxon>Bacteria</taxon>
        <taxon>Pseudomonadati</taxon>
        <taxon>Bacteroidota</taxon>
        <taxon>Flavobacteriia</taxon>
        <taxon>Flavobacteriales</taxon>
        <taxon>Flavobacteriaceae</taxon>
        <taxon>Flavobacterium</taxon>
    </lineage>
</organism>
<dbReference type="EMBL" id="PCMW01000064">
    <property type="protein sequence ID" value="PDS23297.1"/>
    <property type="molecule type" value="Genomic_DNA"/>
</dbReference>
<evidence type="ECO:0000313" key="2">
    <source>
        <dbReference type="Proteomes" id="UP000220828"/>
    </source>
</evidence>
<dbReference type="RefSeq" id="WP_097554493.1">
    <property type="nucleotide sequence ID" value="NZ_PCMW01000064.1"/>
</dbReference>
<name>A0A2H3KA44_9FLAO</name>
<proteinExistence type="predicted"/>
<sequence length="706" mass="82971">MSFKLLAIRPLDGCNRKFLKNLEENRIYKFYNDYKFYFDKDIEATDAQTGEITKIEYKPENAVPNDLFGTNINISAIVGKNGSGKSALVELMYAGFYNLSIAKELINNEEKIDRNFVDKQMKLLTENCTKTNELFKDYVKEELIFDNNINEIDFKNRTKGFDDTKYTLQQIRKSFDKNEELDVNLEVFYELDKFKYKLEIKGKNITCISFEKSWKRIKLDKKSEENIFYNIIINYSLYGLNTEEMGDWLRLLFHKNDGYQTPIVLNPMRTKGNFDINRESELSKQRFFANLILNVQLLILNRNCIVEKVKFSINGKVNKAQNKKNKVTLKFSSRYSGLNENKPFNEVANELLKGVFEIDDIFTCNNDAINHSNLEYIFDKIEDIANKYQIYKSDLKYNEGKIDWQSVKTFLNKIYYEDNSHITVKLKQALHFLFFNNLQDNKFQDEIFKRFKGNELNDSIQSFSFEEISKTIKNRSDTIDEYLYLNEEKKVKDEIICFLPPSFFDVDYEFSNKSTFSMLSSGEKQQIFSINSILYHLINLNSSKKNNFPLKYSNINLILDEIELYAHPEMQRRYINELLEGIKKLNLDFIENINILFITHSPFILSDIPKQNVLFLENGMPMNNYTKMNTFGANITDLLADSFFIGDGLIGDFAKGKIEEVLNDLIKKKKSSKAKQFEFKKIIEIIDEPIIKMKLKDIFISKYGDL</sequence>
<evidence type="ECO:0008006" key="3">
    <source>
        <dbReference type="Google" id="ProtNLM"/>
    </source>
</evidence>
<evidence type="ECO:0000313" key="1">
    <source>
        <dbReference type="EMBL" id="PDS23297.1"/>
    </source>
</evidence>
<protein>
    <recommendedName>
        <fullName evidence="3">ATPase AAA-type core domain-containing protein</fullName>
    </recommendedName>
</protein>
<dbReference type="AlphaFoldDB" id="A0A2H3KA44"/>
<comment type="caution">
    <text evidence="1">The sequence shown here is derived from an EMBL/GenBank/DDBJ whole genome shotgun (WGS) entry which is preliminary data.</text>
</comment>
<dbReference type="InterPro" id="IPR027417">
    <property type="entry name" value="P-loop_NTPase"/>
</dbReference>
<gene>
    <name evidence="1" type="ORF">B0A77_11215</name>
</gene>
<accession>A0A2H3KA44</accession>
<dbReference type="Proteomes" id="UP000220828">
    <property type="component" value="Unassembled WGS sequence"/>
</dbReference>
<dbReference type="SUPFAM" id="SSF52540">
    <property type="entry name" value="P-loop containing nucleoside triphosphate hydrolases"/>
    <property type="match status" value="1"/>
</dbReference>
<reference evidence="1 2" key="1">
    <citation type="submission" date="2017-09" db="EMBL/GenBank/DDBJ databases">
        <title>Whole genomes of Flavobacteriaceae.</title>
        <authorList>
            <person name="Stine C."/>
            <person name="Li C."/>
            <person name="Tadesse D."/>
        </authorList>
    </citation>
    <scope>NUCLEOTIDE SEQUENCE [LARGE SCALE GENOMIC DNA]</scope>
    <source>
        <strain evidence="1 2">ATCC 35036</strain>
    </source>
</reference>